<evidence type="ECO:0000256" key="5">
    <source>
        <dbReference type="ARBA" id="ARBA00022989"/>
    </source>
</evidence>
<dbReference type="SUPFAM" id="SSF103473">
    <property type="entry name" value="MFS general substrate transporter"/>
    <property type="match status" value="1"/>
</dbReference>
<dbReference type="EMBL" id="CP020028">
    <property type="protein sequence ID" value="ASR49484.1"/>
    <property type="molecule type" value="Genomic_DNA"/>
</dbReference>
<dbReference type="PROSITE" id="PS50850">
    <property type="entry name" value="MFS"/>
    <property type="match status" value="1"/>
</dbReference>
<keyword evidence="6 7" id="KW-0472">Membrane</keyword>
<keyword evidence="10" id="KW-1185">Reference proteome</keyword>
<dbReference type="CDD" id="cd17325">
    <property type="entry name" value="MFS_MdtG_SLC18_like"/>
    <property type="match status" value="1"/>
</dbReference>
<dbReference type="InterPro" id="IPR020846">
    <property type="entry name" value="MFS_dom"/>
</dbReference>
<evidence type="ECO:0000313" key="9">
    <source>
        <dbReference type="EMBL" id="ASR49484.1"/>
    </source>
</evidence>
<feature type="transmembrane region" description="Helical" evidence="7">
    <location>
        <begin position="336"/>
        <end position="357"/>
    </location>
</feature>
<keyword evidence="5 7" id="KW-1133">Transmembrane helix</keyword>
<dbReference type="InterPro" id="IPR050171">
    <property type="entry name" value="MFS_Transporters"/>
</dbReference>
<dbReference type="Proteomes" id="UP000214666">
    <property type="component" value="Chromosome"/>
</dbReference>
<reference evidence="9 10" key="1">
    <citation type="submission" date="2017-03" db="EMBL/GenBank/DDBJ databases">
        <title>Complete genome sequence of Paenibacillus Kribbensis producing bioflocculants.</title>
        <authorList>
            <person name="Lee H.-G."/>
            <person name="Oh H.-M."/>
        </authorList>
    </citation>
    <scope>NUCLEOTIDE SEQUENCE [LARGE SCALE GENOMIC DNA]</scope>
    <source>
        <strain evidence="9 10">AM49</strain>
    </source>
</reference>
<dbReference type="AlphaFoldDB" id="A0A222WUF0"/>
<dbReference type="PANTHER" id="PTHR23517">
    <property type="entry name" value="RESISTANCE PROTEIN MDTM, PUTATIVE-RELATED-RELATED"/>
    <property type="match status" value="1"/>
</dbReference>
<feature type="transmembrane region" description="Helical" evidence="7">
    <location>
        <begin position="166"/>
        <end position="187"/>
    </location>
</feature>
<accession>A0A222WUF0</accession>
<dbReference type="KEGG" id="pkb:B4V02_23755"/>
<keyword evidence="4 7" id="KW-0812">Transmembrane</keyword>
<feature type="transmembrane region" description="Helical" evidence="7">
    <location>
        <begin position="143"/>
        <end position="160"/>
    </location>
</feature>
<gene>
    <name evidence="9" type="ORF">B4V02_23755</name>
</gene>
<feature type="transmembrane region" description="Helical" evidence="7">
    <location>
        <begin position="304"/>
        <end position="324"/>
    </location>
</feature>
<dbReference type="OrthoDB" id="2656695at2"/>
<keyword evidence="2" id="KW-0813">Transport</keyword>
<dbReference type="PRINTS" id="PR01035">
    <property type="entry name" value="TCRTETA"/>
</dbReference>
<feature type="transmembrane region" description="Helical" evidence="7">
    <location>
        <begin position="213"/>
        <end position="237"/>
    </location>
</feature>
<evidence type="ECO:0000256" key="6">
    <source>
        <dbReference type="ARBA" id="ARBA00023136"/>
    </source>
</evidence>
<feature type="transmembrane region" description="Helical" evidence="7">
    <location>
        <begin position="369"/>
        <end position="387"/>
    </location>
</feature>
<feature type="transmembrane region" description="Helical" evidence="7">
    <location>
        <begin position="12"/>
        <end position="36"/>
    </location>
</feature>
<dbReference type="STRING" id="172713.GCA_001705305_05318"/>
<dbReference type="GO" id="GO:0022857">
    <property type="term" value="F:transmembrane transporter activity"/>
    <property type="evidence" value="ECO:0007669"/>
    <property type="project" value="InterPro"/>
</dbReference>
<keyword evidence="3" id="KW-1003">Cell membrane</keyword>
<organism evidence="9 10">
    <name type="scientific">Paenibacillus kribbensis</name>
    <dbReference type="NCBI Taxonomy" id="172713"/>
    <lineage>
        <taxon>Bacteria</taxon>
        <taxon>Bacillati</taxon>
        <taxon>Bacillota</taxon>
        <taxon>Bacilli</taxon>
        <taxon>Bacillales</taxon>
        <taxon>Paenibacillaceae</taxon>
        <taxon>Paenibacillus</taxon>
    </lineage>
</organism>
<dbReference type="InterPro" id="IPR005828">
    <property type="entry name" value="MFS_sugar_transport-like"/>
</dbReference>
<evidence type="ECO:0000313" key="10">
    <source>
        <dbReference type="Proteomes" id="UP000214666"/>
    </source>
</evidence>
<dbReference type="RefSeq" id="WP_094156667.1">
    <property type="nucleotide sequence ID" value="NZ_CP020028.1"/>
</dbReference>
<evidence type="ECO:0000259" key="8">
    <source>
        <dbReference type="PROSITE" id="PS50850"/>
    </source>
</evidence>
<evidence type="ECO:0000256" key="3">
    <source>
        <dbReference type="ARBA" id="ARBA00022475"/>
    </source>
</evidence>
<dbReference type="Pfam" id="PF00083">
    <property type="entry name" value="Sugar_tr"/>
    <property type="match status" value="1"/>
</dbReference>
<feature type="transmembrane region" description="Helical" evidence="7">
    <location>
        <begin position="76"/>
        <end position="99"/>
    </location>
</feature>
<proteinExistence type="predicted"/>
<feature type="transmembrane region" description="Helical" evidence="7">
    <location>
        <begin position="279"/>
        <end position="298"/>
    </location>
</feature>
<dbReference type="Gene3D" id="1.20.1250.20">
    <property type="entry name" value="MFS general substrate transporter like domains"/>
    <property type="match status" value="2"/>
</dbReference>
<feature type="domain" description="Major facilitator superfamily (MFS) profile" evidence="8">
    <location>
        <begin position="10"/>
        <end position="392"/>
    </location>
</feature>
<evidence type="ECO:0000256" key="1">
    <source>
        <dbReference type="ARBA" id="ARBA00004651"/>
    </source>
</evidence>
<feature type="transmembrane region" description="Helical" evidence="7">
    <location>
        <begin position="42"/>
        <end position="64"/>
    </location>
</feature>
<protein>
    <submittedName>
        <fullName evidence="9">MFS transporter</fullName>
    </submittedName>
</protein>
<evidence type="ECO:0000256" key="2">
    <source>
        <dbReference type="ARBA" id="ARBA00022448"/>
    </source>
</evidence>
<dbReference type="InterPro" id="IPR036259">
    <property type="entry name" value="MFS_trans_sf"/>
</dbReference>
<dbReference type="GO" id="GO:0005886">
    <property type="term" value="C:plasma membrane"/>
    <property type="evidence" value="ECO:0007669"/>
    <property type="project" value="UniProtKB-SubCell"/>
</dbReference>
<dbReference type="InterPro" id="IPR001958">
    <property type="entry name" value="Tet-R_TetA/multi-R_MdtG-like"/>
</dbReference>
<feature type="transmembrane region" description="Helical" evidence="7">
    <location>
        <begin position="105"/>
        <end position="122"/>
    </location>
</feature>
<dbReference type="PANTHER" id="PTHR23517:SF3">
    <property type="entry name" value="INTEGRAL MEMBRANE TRANSPORT PROTEIN"/>
    <property type="match status" value="1"/>
</dbReference>
<dbReference type="Pfam" id="PF07690">
    <property type="entry name" value="MFS_1"/>
    <property type="match status" value="1"/>
</dbReference>
<comment type="subcellular location">
    <subcellularLocation>
        <location evidence="1">Cell membrane</location>
        <topology evidence="1">Multi-pass membrane protein</topology>
    </subcellularLocation>
</comment>
<feature type="transmembrane region" description="Helical" evidence="7">
    <location>
        <begin position="249"/>
        <end position="267"/>
    </location>
</feature>
<name>A0A222WUF0_9BACL</name>
<dbReference type="InterPro" id="IPR011701">
    <property type="entry name" value="MFS"/>
</dbReference>
<sequence length="400" mass="44635">MKRHLYLNRNIACMIVISLIANMSGSMILPLFAIYVEQFGISAFRMSILFSLFYVGRFVGGGLAGRIYEKVGAKRLGLSLLIAEIVCMLLFPVAESFIILSILRLLQGLVAIGLTVFVRVTINHISTMENRGTLNGYISSSEGAGMILGPLMSGVIVSYFSLAVPFYIVALFSCISFVAVSRMTFFFNSPAQPQQQHSLPQESKRKTMLTKQLLLYSTVHFLEMSAFAIFLTYFSIYATYKLHWSPAEISLAFTIIGISTFVSAPLIGKISDILKDRLILCMIGLLFIMLEIVLFLWFTEQWIVYLGMFIGGIGGASYLDSFYSQLGDVIPEEHRSLFIGNVASFSELGAIVSPLVAGVLLERFNINAPFYYNMILVFIAIVIQYFIRLKSQTSRNRPLA</sequence>
<evidence type="ECO:0000256" key="7">
    <source>
        <dbReference type="SAM" id="Phobius"/>
    </source>
</evidence>
<evidence type="ECO:0000256" key="4">
    <source>
        <dbReference type="ARBA" id="ARBA00022692"/>
    </source>
</evidence>